<proteinExistence type="predicted"/>
<dbReference type="InterPro" id="IPR009057">
    <property type="entry name" value="Homeodomain-like_sf"/>
</dbReference>
<gene>
    <name evidence="2" type="ORF">ECRASSUSDP1_LOCUS17066</name>
</gene>
<dbReference type="Proteomes" id="UP001295684">
    <property type="component" value="Unassembled WGS sequence"/>
</dbReference>
<evidence type="ECO:0000313" key="3">
    <source>
        <dbReference type="Proteomes" id="UP001295684"/>
    </source>
</evidence>
<comment type="caution">
    <text evidence="2">The sequence shown here is derived from an EMBL/GenBank/DDBJ whole genome shotgun (WGS) entry which is preliminary data.</text>
</comment>
<dbReference type="SUPFAM" id="SSF46689">
    <property type="entry name" value="Homeodomain-like"/>
    <property type="match status" value="1"/>
</dbReference>
<dbReference type="EMBL" id="CAMPGE010017197">
    <property type="protein sequence ID" value="CAI2375702.1"/>
    <property type="molecule type" value="Genomic_DNA"/>
</dbReference>
<feature type="compositionally biased region" description="Polar residues" evidence="1">
    <location>
        <begin position="13"/>
        <end position="24"/>
    </location>
</feature>
<evidence type="ECO:0000313" key="2">
    <source>
        <dbReference type="EMBL" id="CAI2375702.1"/>
    </source>
</evidence>
<reference evidence="2" key="1">
    <citation type="submission" date="2023-07" db="EMBL/GenBank/DDBJ databases">
        <authorList>
            <consortium name="AG Swart"/>
            <person name="Singh M."/>
            <person name="Singh A."/>
            <person name="Seah K."/>
            <person name="Emmerich C."/>
        </authorList>
    </citation>
    <scope>NUCLEOTIDE SEQUENCE</scope>
    <source>
        <strain evidence="2">DP1</strain>
    </source>
</reference>
<dbReference type="AlphaFoldDB" id="A0AAD1XN36"/>
<accession>A0AAD1XN36</accession>
<keyword evidence="3" id="KW-1185">Reference proteome</keyword>
<feature type="region of interest" description="Disordered" evidence="1">
    <location>
        <begin position="13"/>
        <end position="35"/>
    </location>
</feature>
<dbReference type="Gene3D" id="1.10.10.60">
    <property type="entry name" value="Homeodomain-like"/>
    <property type="match status" value="1"/>
</dbReference>
<organism evidence="2 3">
    <name type="scientific">Euplotes crassus</name>
    <dbReference type="NCBI Taxonomy" id="5936"/>
    <lineage>
        <taxon>Eukaryota</taxon>
        <taxon>Sar</taxon>
        <taxon>Alveolata</taxon>
        <taxon>Ciliophora</taxon>
        <taxon>Intramacronucleata</taxon>
        <taxon>Spirotrichea</taxon>
        <taxon>Hypotrichia</taxon>
        <taxon>Euplotida</taxon>
        <taxon>Euplotidae</taxon>
        <taxon>Moneuplotes</taxon>
    </lineage>
</organism>
<evidence type="ECO:0008006" key="4">
    <source>
        <dbReference type="Google" id="ProtNLM"/>
    </source>
</evidence>
<sequence>MLSGTYMCMTNQEASNDFTDPTLNSEERTEESVHEEYVPSDVKNRALKRRKVGKVSKLPAKSYKKTPQQIAFLEEQFVKDPTWSRKTVQFCKKALNLRTDQVYKWGFDKKAALTKENNSGLNPLNNRELGLKTRKEIFLHSNLNSYVEEVINGFGSEGGLISLNELSKEVNSPKVSNFASSLYSKGYISPKVRSGRTTLRDCKGSGDTVNKPVGEYSLVCPMTSPLAGWESTNCNQIPSVPQEVLLGPKATNEPTNHTQQVLSFEYQDPSLGMDNFLEEPFRFFC</sequence>
<feature type="compositionally biased region" description="Basic and acidic residues" evidence="1">
    <location>
        <begin position="25"/>
        <end position="35"/>
    </location>
</feature>
<name>A0AAD1XN36_EUPCR</name>
<evidence type="ECO:0000256" key="1">
    <source>
        <dbReference type="SAM" id="MobiDB-lite"/>
    </source>
</evidence>
<protein>
    <recommendedName>
        <fullName evidence="4">Homeobox domain-containing protein</fullName>
    </recommendedName>
</protein>